<feature type="compositionally biased region" description="Acidic residues" evidence="1">
    <location>
        <begin position="199"/>
        <end position="208"/>
    </location>
</feature>
<feature type="compositionally biased region" description="Acidic residues" evidence="1">
    <location>
        <begin position="393"/>
        <end position="403"/>
    </location>
</feature>
<reference evidence="3 4" key="1">
    <citation type="submission" date="2019-04" db="EMBL/GenBank/DDBJ databases">
        <title>Chromosome genome assembly for Takifugu flavidus.</title>
        <authorList>
            <person name="Xiao S."/>
        </authorList>
    </citation>
    <scope>NUCLEOTIDE SEQUENCE [LARGE SCALE GENOMIC DNA]</scope>
    <source>
        <strain evidence="3">HTHZ2018</strain>
        <tissue evidence="3">Muscle</tissue>
    </source>
</reference>
<evidence type="ECO:0000256" key="1">
    <source>
        <dbReference type="SAM" id="MobiDB-lite"/>
    </source>
</evidence>
<organism evidence="3 4">
    <name type="scientific">Takifugu flavidus</name>
    <name type="common">sansaifugu</name>
    <dbReference type="NCBI Taxonomy" id="433684"/>
    <lineage>
        <taxon>Eukaryota</taxon>
        <taxon>Metazoa</taxon>
        <taxon>Chordata</taxon>
        <taxon>Craniata</taxon>
        <taxon>Vertebrata</taxon>
        <taxon>Euteleostomi</taxon>
        <taxon>Actinopterygii</taxon>
        <taxon>Neopterygii</taxon>
        <taxon>Teleostei</taxon>
        <taxon>Neoteleostei</taxon>
        <taxon>Acanthomorphata</taxon>
        <taxon>Eupercaria</taxon>
        <taxon>Tetraodontiformes</taxon>
        <taxon>Tetradontoidea</taxon>
        <taxon>Tetraodontidae</taxon>
        <taxon>Takifugu</taxon>
    </lineage>
</organism>
<dbReference type="PANTHER" id="PTHR15159">
    <property type="entry name" value="NEUROSECRETORY PROTEIN VGF"/>
    <property type="match status" value="1"/>
</dbReference>
<dbReference type="InterPro" id="IPR026128">
    <property type="entry name" value="VGF"/>
</dbReference>
<gene>
    <name evidence="3" type="ORF">D4764_03G0006960</name>
</gene>
<feature type="compositionally biased region" description="Basic and acidic residues" evidence="1">
    <location>
        <begin position="138"/>
        <end position="163"/>
    </location>
</feature>
<dbReference type="EMBL" id="RHFK02000016">
    <property type="protein sequence ID" value="TWW63688.1"/>
    <property type="molecule type" value="Genomic_DNA"/>
</dbReference>
<feature type="region of interest" description="Disordered" evidence="1">
    <location>
        <begin position="371"/>
        <end position="404"/>
    </location>
</feature>
<keyword evidence="4" id="KW-1185">Reference proteome</keyword>
<name>A0A5C6NA58_9TELE</name>
<comment type="caution">
    <text evidence="3">The sequence shown here is derived from an EMBL/GenBank/DDBJ whole genome shotgun (WGS) entry which is preliminary data.</text>
</comment>
<feature type="chain" id="PRO_5022666733" description="Neurosecretory protein VGF" evidence="2">
    <location>
        <begin position="23"/>
        <end position="665"/>
    </location>
</feature>
<evidence type="ECO:0000256" key="2">
    <source>
        <dbReference type="SAM" id="SignalP"/>
    </source>
</evidence>
<dbReference type="AlphaFoldDB" id="A0A5C6NA58"/>
<keyword evidence="2" id="KW-0732">Signal</keyword>
<protein>
    <recommendedName>
        <fullName evidence="5">Neurosecretory protein VGF</fullName>
    </recommendedName>
</protein>
<feature type="region of interest" description="Disordered" evidence="1">
    <location>
        <begin position="291"/>
        <end position="355"/>
    </location>
</feature>
<sequence length="665" mass="76653">MIGPHDASSALSILIILTGSSCLHLAMPNPNRIPGNVNDPHTDTLPRLLETLKKEDKEEEEEDLFKDMDPQTLAAVLVESLNHSQVAKKRDGKEQKEDVKVETVEGDKEYVNQDVPIMERADRDRQLELELMLAAQGKEQDKERENELKKALEEEEKVTEKVTSRTTSQDIHVQMEQLPKGPEEGVESQQDVSPREGPDSNEEEEQLSPEELKSLETMMQVFPRLNTVTKREQSLEQNERDIRDYSSYNDVIPLNKGNNLAMTKKKLKWQEETQKALNFPTFGSNFMDEFENNNYDGGKTEQLQNSVEQELLADDEPEENDNEDALSPEEEEARAKAEQEEMRRQAAEAQRAKMEEEKLADIASDMLLRYMGKQGNGNKKHSSNAMEDKRSDEEQEVAEENDIDPQTIDKLIEISSKLHLPADDVVDIISDVEKKKKKDMPSGVFHQQPNIVPPSFSSKHVLTSIPISTEQNRPPVSKFPSPALSQLKAWFRDRPLSKSPDIWGNLPKPLLANRNQPKTLNPLKQEFWIKSLKPNYPFYPYSYYQRTPYPVYPYFFPPPLRSKPRFYSSQSSQSSNNFKGNSQDESYYNVPKKHLYSWVRPPPRSPPTSFQRKPYFSRYPHPFYPWTFQPILRPRYPPPVPAIPPQLKKYYYSASAHPAMANEFD</sequence>
<dbReference type="Proteomes" id="UP000324091">
    <property type="component" value="Chromosome 3"/>
</dbReference>
<feature type="region of interest" description="Disordered" evidence="1">
    <location>
        <begin position="134"/>
        <end position="212"/>
    </location>
</feature>
<dbReference type="PANTHER" id="PTHR15159:SF2">
    <property type="entry name" value="NEUROSECRETORY PROTEIN VGF"/>
    <property type="match status" value="1"/>
</dbReference>
<dbReference type="GO" id="GO:0005184">
    <property type="term" value="F:neuropeptide hormone activity"/>
    <property type="evidence" value="ECO:0007669"/>
    <property type="project" value="InterPro"/>
</dbReference>
<feature type="compositionally biased region" description="Acidic residues" evidence="1">
    <location>
        <begin position="311"/>
        <end position="332"/>
    </location>
</feature>
<accession>A0A5C6NA58</accession>
<evidence type="ECO:0000313" key="4">
    <source>
        <dbReference type="Proteomes" id="UP000324091"/>
    </source>
</evidence>
<feature type="compositionally biased region" description="Basic and acidic residues" evidence="1">
    <location>
        <begin position="333"/>
        <end position="355"/>
    </location>
</feature>
<feature type="signal peptide" evidence="2">
    <location>
        <begin position="1"/>
        <end position="22"/>
    </location>
</feature>
<evidence type="ECO:0000313" key="3">
    <source>
        <dbReference type="EMBL" id="TWW63688.1"/>
    </source>
</evidence>
<proteinExistence type="predicted"/>
<evidence type="ECO:0008006" key="5">
    <source>
        <dbReference type="Google" id="ProtNLM"/>
    </source>
</evidence>